<name>A0A7R9NYK3_9NEOP</name>
<keyword evidence="3" id="KW-0597">Phosphoprotein</keyword>
<dbReference type="InterPro" id="IPR026590">
    <property type="entry name" value="Ssirtuin_cat_dom"/>
</dbReference>
<keyword evidence="7" id="KW-0520">NAD</keyword>
<dbReference type="EC" id="2.3.1.286" evidence="2"/>
<evidence type="ECO:0000256" key="3">
    <source>
        <dbReference type="ARBA" id="ARBA00022553"/>
    </source>
</evidence>
<dbReference type="SUPFAM" id="SSF52467">
    <property type="entry name" value="DHS-like NAD/FAD-binding domain"/>
    <property type="match status" value="1"/>
</dbReference>
<sequence>MEPTENRRAYKWPVRKDEFFYAYGKVIKNILPPVLCGSRAAHFTFVNMIQKRQRVKDRLQEVEDPPDVLAEKCRGLAAALAGSQHLVVYTGAGISTAACIPDYRGTNGIWTLLQQGKDIGMHDLSRAEPTLTHMALAELHRASILKHVVSQNCDGLHLRSGLPREALSEVHGNMYIEVCRRCRPPREYLRMFDVTENTARFSHRTMRRCYTCSGPLVDTIVHFGERGTLQWPLNWPGACKMADNADVILCVGSSLKVLKKYPWLWCMDKPVKKRPKLFIINLQWTPKDEQATLKINGKCDEVMTQVMQYLHLNIPKYDRSDDPMFGHVTMLHPAEEHTTKQPSLQHPSSSLGSPIKIRLADDKDSSESRGKDLKRKLNHETSNPELVEKDNCVVEIEGKPPFGGAPIQDCGAERDAGGFILQQIYQKNVNADEEPILIEIIDCKSEEVMRTLMSEDSEKMECEKIHDGFVPMMSEGDFKVTVAVKNDVSVIDIEMNDINPNNEEVKLCDDSLDLGQNSFHFVSVEVDEEMSETLSINPLMDENVDDPFGTTDESNEVKPDILKDIPLFHKRSSPEVSASFKNDGLVSAPRYGSNVCLFYAPRRPDFKILTHGSNPDAAICECCDRGSEDEEEEENEDDAEADVKLKPRNVKEENIDDTGERVDGEGADGESSVVSKPTLNKVPITNPGWFGKGYRKRTKKKKLESRIVVGITTN</sequence>
<comment type="catalytic activity">
    <reaction evidence="11">
        <text>N(6)-decanoyl-L-lysyl-[protein] + NAD(+) + H2O = 2''-O-decanoyl-ADP-D-ribose + nicotinamide + L-lysyl-[protein]</text>
        <dbReference type="Rhea" id="RHEA:70631"/>
        <dbReference type="Rhea" id="RHEA-COMP:9752"/>
        <dbReference type="Rhea" id="RHEA-COMP:17932"/>
        <dbReference type="ChEBI" id="CHEBI:15377"/>
        <dbReference type="ChEBI" id="CHEBI:17154"/>
        <dbReference type="ChEBI" id="CHEBI:29969"/>
        <dbReference type="ChEBI" id="CHEBI:57540"/>
        <dbReference type="ChEBI" id="CHEBI:143222"/>
        <dbReference type="ChEBI" id="CHEBI:189688"/>
    </reaction>
    <physiologicalReaction direction="left-to-right" evidence="11">
        <dbReference type="Rhea" id="RHEA:70632"/>
    </physiologicalReaction>
</comment>
<evidence type="ECO:0000259" key="17">
    <source>
        <dbReference type="PROSITE" id="PS50305"/>
    </source>
</evidence>
<feature type="region of interest" description="Disordered" evidence="16">
    <location>
        <begin position="628"/>
        <end position="680"/>
    </location>
</feature>
<feature type="compositionally biased region" description="Polar residues" evidence="16">
    <location>
        <begin position="340"/>
        <end position="352"/>
    </location>
</feature>
<feature type="active site" description="Proton acceptor" evidence="15">
    <location>
        <position position="171"/>
    </location>
</feature>
<keyword evidence="6 15" id="KW-0862">Zinc</keyword>
<evidence type="ECO:0000256" key="7">
    <source>
        <dbReference type="ARBA" id="ARBA00023027"/>
    </source>
</evidence>
<reference evidence="18" key="1">
    <citation type="submission" date="2020-11" db="EMBL/GenBank/DDBJ databases">
        <authorList>
            <person name="Tran Van P."/>
        </authorList>
    </citation>
    <scope>NUCLEOTIDE SEQUENCE</scope>
</reference>
<dbReference type="PANTHER" id="PTHR11085:SF1">
    <property type="entry name" value="NAD-DEPENDENT PROTEIN DEACETYLASE SIRTUIN-7"/>
    <property type="match status" value="1"/>
</dbReference>
<feature type="domain" description="Deacetylase sirtuin-type" evidence="17">
    <location>
        <begin position="66"/>
        <end position="313"/>
    </location>
</feature>
<dbReference type="GO" id="GO:0140861">
    <property type="term" value="P:DNA repair-dependent chromatin remodeling"/>
    <property type="evidence" value="ECO:0007669"/>
    <property type="project" value="UniProtKB-ARBA"/>
</dbReference>
<evidence type="ECO:0000256" key="5">
    <source>
        <dbReference type="ARBA" id="ARBA00022723"/>
    </source>
</evidence>
<feature type="compositionally biased region" description="Acidic residues" evidence="16">
    <location>
        <begin position="628"/>
        <end position="640"/>
    </location>
</feature>
<dbReference type="CDD" id="cd01410">
    <property type="entry name" value="SIRT7"/>
    <property type="match status" value="1"/>
</dbReference>
<dbReference type="GO" id="GO:0000785">
    <property type="term" value="C:chromatin"/>
    <property type="evidence" value="ECO:0007669"/>
    <property type="project" value="UniProtKB-ARBA"/>
</dbReference>
<evidence type="ECO:0000256" key="1">
    <source>
        <dbReference type="ARBA" id="ARBA00001947"/>
    </source>
</evidence>
<comment type="cofactor">
    <cofactor evidence="1">
        <name>Zn(2+)</name>
        <dbReference type="ChEBI" id="CHEBI:29105"/>
    </cofactor>
</comment>
<feature type="binding site" evidence="15">
    <location>
        <position position="209"/>
    </location>
    <ligand>
        <name>Zn(2+)</name>
        <dbReference type="ChEBI" id="CHEBI:29105"/>
    </ligand>
</feature>
<dbReference type="FunFam" id="2.20.28.200:FF:000002">
    <property type="entry name" value="NAD-dependent deacetylase sirtuin-7"/>
    <property type="match status" value="1"/>
</dbReference>
<dbReference type="AlphaFoldDB" id="A0A7R9NYK3"/>
<evidence type="ECO:0000256" key="4">
    <source>
        <dbReference type="ARBA" id="ARBA00022679"/>
    </source>
</evidence>
<feature type="region of interest" description="Disordered" evidence="16">
    <location>
        <begin position="336"/>
        <end position="384"/>
    </location>
</feature>
<dbReference type="PROSITE" id="PS50305">
    <property type="entry name" value="SIRTUIN"/>
    <property type="match status" value="1"/>
</dbReference>
<evidence type="ECO:0000256" key="13">
    <source>
        <dbReference type="ARBA" id="ARBA00051399"/>
    </source>
</evidence>
<dbReference type="InterPro" id="IPR003000">
    <property type="entry name" value="Sirtuin"/>
</dbReference>
<evidence type="ECO:0000256" key="14">
    <source>
        <dbReference type="ARBA" id="ARBA00052763"/>
    </source>
</evidence>
<gene>
    <name evidence="18" type="ORF">TTEB3V08_LOCUS8810</name>
</gene>
<dbReference type="GO" id="GO:0010468">
    <property type="term" value="P:regulation of gene expression"/>
    <property type="evidence" value="ECO:0007669"/>
    <property type="project" value="UniProtKB-ARBA"/>
</dbReference>
<evidence type="ECO:0000256" key="16">
    <source>
        <dbReference type="SAM" id="MobiDB-lite"/>
    </source>
</evidence>
<comment type="catalytic activity">
    <reaction evidence="12">
        <text>N(6)-succinyl-L-lysyl-[protein] + NAD(+) + H2O = 2''-O-succinyl-ADP-D-ribose + nicotinamide + L-lysyl-[protein]</text>
        <dbReference type="Rhea" id="RHEA:47668"/>
        <dbReference type="Rhea" id="RHEA-COMP:9752"/>
        <dbReference type="Rhea" id="RHEA-COMP:11877"/>
        <dbReference type="ChEBI" id="CHEBI:15377"/>
        <dbReference type="ChEBI" id="CHEBI:17154"/>
        <dbReference type="ChEBI" id="CHEBI:29969"/>
        <dbReference type="ChEBI" id="CHEBI:57540"/>
        <dbReference type="ChEBI" id="CHEBI:87830"/>
        <dbReference type="ChEBI" id="CHEBI:87832"/>
    </reaction>
    <physiologicalReaction direction="left-to-right" evidence="12">
        <dbReference type="Rhea" id="RHEA:47669"/>
    </physiologicalReaction>
</comment>
<evidence type="ECO:0000313" key="18">
    <source>
        <dbReference type="EMBL" id="CAD7460893.1"/>
    </source>
</evidence>
<dbReference type="PANTHER" id="PTHR11085">
    <property type="entry name" value="NAD-DEPENDENT PROTEIN DEACYLASE SIRTUIN-5, MITOCHONDRIAL-RELATED"/>
    <property type="match status" value="1"/>
</dbReference>
<dbReference type="GO" id="GO:0070403">
    <property type="term" value="F:NAD+ binding"/>
    <property type="evidence" value="ECO:0007669"/>
    <property type="project" value="InterPro"/>
</dbReference>
<evidence type="ECO:0000256" key="8">
    <source>
        <dbReference type="ARBA" id="ARBA00038170"/>
    </source>
</evidence>
<comment type="similarity">
    <text evidence="8">Belongs to the sirtuin family. Class IV subfamily.</text>
</comment>
<dbReference type="GO" id="GO:0046872">
    <property type="term" value="F:metal ion binding"/>
    <property type="evidence" value="ECO:0007669"/>
    <property type="project" value="UniProtKB-KW"/>
</dbReference>
<dbReference type="InterPro" id="IPR029035">
    <property type="entry name" value="DHS-like_NAD/FAD-binding_dom"/>
</dbReference>
<evidence type="ECO:0000256" key="6">
    <source>
        <dbReference type="ARBA" id="ARBA00022833"/>
    </source>
</evidence>
<dbReference type="FunFam" id="3.40.50.1220:FF:000038">
    <property type="entry name" value="NAD-dependent protein deacetylase sirtuin-6 isoform X2"/>
    <property type="match status" value="1"/>
</dbReference>
<keyword evidence="4" id="KW-0808">Transferase</keyword>
<dbReference type="GO" id="GO:0005634">
    <property type="term" value="C:nucleus"/>
    <property type="evidence" value="ECO:0007669"/>
    <property type="project" value="TreeGrafter"/>
</dbReference>
<evidence type="ECO:0000256" key="10">
    <source>
        <dbReference type="ARBA" id="ARBA00043038"/>
    </source>
</evidence>
<evidence type="ECO:0000256" key="12">
    <source>
        <dbReference type="ARBA" id="ARBA00051105"/>
    </source>
</evidence>
<feature type="binding site" evidence="15">
    <location>
        <position position="179"/>
    </location>
    <ligand>
        <name>Zn(2+)</name>
        <dbReference type="ChEBI" id="CHEBI:29105"/>
    </ligand>
</feature>
<dbReference type="EMBL" id="OE004142">
    <property type="protein sequence ID" value="CAD7460893.1"/>
    <property type="molecule type" value="Genomic_DNA"/>
</dbReference>
<feature type="compositionally biased region" description="Basic and acidic residues" evidence="16">
    <location>
        <begin position="358"/>
        <end position="371"/>
    </location>
</feature>
<feature type="compositionally biased region" description="Basic and acidic residues" evidence="16">
    <location>
        <begin position="641"/>
        <end position="664"/>
    </location>
</feature>
<protein>
    <recommendedName>
        <fullName evidence="2">protein acetyllysine N-acetyltransferase</fullName>
        <ecNumber evidence="2">2.3.1.286</ecNumber>
    </recommendedName>
    <alternativeName>
        <fullName evidence="10">Regulatory protein SIR2 homolog 7</fullName>
    </alternativeName>
    <alternativeName>
        <fullName evidence="9">SIR2-like protein 7</fullName>
    </alternativeName>
</protein>
<dbReference type="GO" id="GO:0035861">
    <property type="term" value="C:site of double-strand break"/>
    <property type="evidence" value="ECO:0007669"/>
    <property type="project" value="UniProtKB-ARBA"/>
</dbReference>
<evidence type="ECO:0000256" key="15">
    <source>
        <dbReference type="PROSITE-ProRule" id="PRU00236"/>
    </source>
</evidence>
<evidence type="ECO:0000256" key="11">
    <source>
        <dbReference type="ARBA" id="ARBA00050237"/>
    </source>
</evidence>
<comment type="catalytic activity">
    <reaction evidence="13">
        <text>N(6)-propanoyl-L-lysyl-[protein] + NAD(+) + H2O = 3''-O-propanoyl-ADP-D-ribose + nicotinamide + L-lysyl-[protein]</text>
        <dbReference type="Rhea" id="RHEA:23500"/>
        <dbReference type="Rhea" id="RHEA-COMP:9752"/>
        <dbReference type="Rhea" id="RHEA-COMP:13758"/>
        <dbReference type="ChEBI" id="CHEBI:15377"/>
        <dbReference type="ChEBI" id="CHEBI:17154"/>
        <dbReference type="ChEBI" id="CHEBI:29969"/>
        <dbReference type="ChEBI" id="CHEBI:57540"/>
        <dbReference type="ChEBI" id="CHEBI:138019"/>
        <dbReference type="ChEBI" id="CHEBI:145015"/>
    </reaction>
    <physiologicalReaction direction="left-to-right" evidence="13">
        <dbReference type="Rhea" id="RHEA:23501"/>
    </physiologicalReaction>
</comment>
<dbReference type="Gene3D" id="3.40.50.1220">
    <property type="entry name" value="TPP-binding domain"/>
    <property type="match status" value="1"/>
</dbReference>
<comment type="catalytic activity">
    <reaction evidence="14">
        <text>N(6)-glutaryl-L-lysyl-[protein] + NAD(+) + H2O = 2''-O-glutaryl-ADP-D-ribose + nicotinamide + L-lysyl-[protein]</text>
        <dbReference type="Rhea" id="RHEA:47664"/>
        <dbReference type="Rhea" id="RHEA-COMP:9752"/>
        <dbReference type="Rhea" id="RHEA-COMP:11875"/>
        <dbReference type="ChEBI" id="CHEBI:15377"/>
        <dbReference type="ChEBI" id="CHEBI:17154"/>
        <dbReference type="ChEBI" id="CHEBI:29969"/>
        <dbReference type="ChEBI" id="CHEBI:57540"/>
        <dbReference type="ChEBI" id="CHEBI:87828"/>
        <dbReference type="ChEBI" id="CHEBI:87829"/>
    </reaction>
    <physiologicalReaction direction="left-to-right" evidence="14">
        <dbReference type="Rhea" id="RHEA:47665"/>
    </physiologicalReaction>
</comment>
<evidence type="ECO:0000256" key="9">
    <source>
        <dbReference type="ARBA" id="ARBA00041832"/>
    </source>
</evidence>
<evidence type="ECO:0000256" key="2">
    <source>
        <dbReference type="ARBA" id="ARBA00012928"/>
    </source>
</evidence>
<proteinExistence type="inferred from homology"/>
<keyword evidence="5 15" id="KW-0479">Metal-binding</keyword>
<accession>A0A7R9NYK3</accession>
<dbReference type="GO" id="GO:0097372">
    <property type="term" value="F:histone H3K18 deacetylase activity, NAD-dependent"/>
    <property type="evidence" value="ECO:0007669"/>
    <property type="project" value="TreeGrafter"/>
</dbReference>
<organism evidence="18">
    <name type="scientific">Timema tahoe</name>
    <dbReference type="NCBI Taxonomy" id="61484"/>
    <lineage>
        <taxon>Eukaryota</taxon>
        <taxon>Metazoa</taxon>
        <taxon>Ecdysozoa</taxon>
        <taxon>Arthropoda</taxon>
        <taxon>Hexapoda</taxon>
        <taxon>Insecta</taxon>
        <taxon>Pterygota</taxon>
        <taxon>Neoptera</taxon>
        <taxon>Polyneoptera</taxon>
        <taxon>Phasmatodea</taxon>
        <taxon>Timematodea</taxon>
        <taxon>Timematoidea</taxon>
        <taxon>Timematidae</taxon>
        <taxon>Timema</taxon>
    </lineage>
</organism>
<dbReference type="Gene3D" id="2.20.28.200">
    <property type="match status" value="1"/>
</dbReference>
<dbReference type="InterPro" id="IPR050134">
    <property type="entry name" value="NAD-dep_sirtuin_deacylases"/>
</dbReference>
<feature type="binding site" evidence="15">
    <location>
        <position position="182"/>
    </location>
    <ligand>
        <name>Zn(2+)</name>
        <dbReference type="ChEBI" id="CHEBI:29105"/>
    </ligand>
</feature>
<feature type="binding site" evidence="15">
    <location>
        <position position="212"/>
    </location>
    <ligand>
        <name>Zn(2+)</name>
        <dbReference type="ChEBI" id="CHEBI:29105"/>
    </ligand>
</feature>
<dbReference type="Pfam" id="PF02146">
    <property type="entry name" value="SIR2"/>
    <property type="match status" value="1"/>
</dbReference>